<dbReference type="InterPro" id="IPR036388">
    <property type="entry name" value="WH-like_DNA-bd_sf"/>
</dbReference>
<dbReference type="SMART" id="SM00418">
    <property type="entry name" value="HTH_ARSR"/>
    <property type="match status" value="1"/>
</dbReference>
<dbReference type="SUPFAM" id="SSF46785">
    <property type="entry name" value="Winged helix' DNA-binding domain"/>
    <property type="match status" value="1"/>
</dbReference>
<dbReference type="RefSeq" id="WP_205117298.1">
    <property type="nucleotide sequence ID" value="NZ_JAFBCM010000001.1"/>
</dbReference>
<reference evidence="3" key="1">
    <citation type="journal article" date="2019" name="Int. J. Syst. Evol. Microbiol.">
        <title>The Global Catalogue of Microorganisms (GCM) 10K type strain sequencing project: providing services to taxonomists for standard genome sequencing and annotation.</title>
        <authorList>
            <consortium name="The Broad Institute Genomics Platform"/>
            <consortium name="The Broad Institute Genome Sequencing Center for Infectious Disease"/>
            <person name="Wu L."/>
            <person name="Ma J."/>
        </authorList>
    </citation>
    <scope>NUCLEOTIDE SEQUENCE [LARGE SCALE GENOMIC DNA]</scope>
    <source>
        <strain evidence="3">CGMCC 4.7241</strain>
    </source>
</reference>
<dbReference type="Gene3D" id="1.10.10.10">
    <property type="entry name" value="Winged helix-like DNA-binding domain superfamily/Winged helix DNA-binding domain"/>
    <property type="match status" value="1"/>
</dbReference>
<dbReference type="InterPro" id="IPR036390">
    <property type="entry name" value="WH_DNA-bd_sf"/>
</dbReference>
<dbReference type="EMBL" id="JBHRZH010000006">
    <property type="protein sequence ID" value="MFC3761077.1"/>
    <property type="molecule type" value="Genomic_DNA"/>
</dbReference>
<evidence type="ECO:0000259" key="1">
    <source>
        <dbReference type="SMART" id="SM00418"/>
    </source>
</evidence>
<gene>
    <name evidence="2" type="ORF">ACFOUW_09515</name>
</gene>
<feature type="domain" description="HTH arsR-type" evidence="1">
    <location>
        <begin position="7"/>
        <end position="89"/>
    </location>
</feature>
<protein>
    <submittedName>
        <fullName evidence="2">Winged helix-turn-helix domain-containing protein</fullName>
    </submittedName>
</protein>
<evidence type="ECO:0000313" key="3">
    <source>
        <dbReference type="Proteomes" id="UP001595699"/>
    </source>
</evidence>
<name>A0ABV7Y8A9_9ACTN</name>
<keyword evidence="3" id="KW-1185">Reference proteome</keyword>
<organism evidence="2 3">
    <name type="scientific">Tenggerimyces flavus</name>
    <dbReference type="NCBI Taxonomy" id="1708749"/>
    <lineage>
        <taxon>Bacteria</taxon>
        <taxon>Bacillati</taxon>
        <taxon>Actinomycetota</taxon>
        <taxon>Actinomycetes</taxon>
        <taxon>Propionibacteriales</taxon>
        <taxon>Nocardioidaceae</taxon>
        <taxon>Tenggerimyces</taxon>
    </lineage>
</organism>
<comment type="caution">
    <text evidence="2">The sequence shown here is derived from an EMBL/GenBank/DDBJ whole genome shotgun (WGS) entry which is preliminary data.</text>
</comment>
<sequence length="200" mass="22180">MRSDAPVLLPILRSRHQADLLTMLLLHPGEEYAVTDLARQLNIPQSTVSGEVRRLSDAGILTVRAVGRSRLVRTDTRSPLVPPLTELVTLTYGPHTVIADEFGAMAGILQVIIFGSWAARYSGEHGQVPQDLDVLVVGTPDRLEMYESARRAEERLRRAVNPTVCTATEWEHPSGALVREIQARPYLTVVDHATSRLEQM</sequence>
<dbReference type="Proteomes" id="UP001595699">
    <property type="component" value="Unassembled WGS sequence"/>
</dbReference>
<dbReference type="InterPro" id="IPR011991">
    <property type="entry name" value="ArsR-like_HTH"/>
</dbReference>
<evidence type="ECO:0000313" key="2">
    <source>
        <dbReference type="EMBL" id="MFC3761077.1"/>
    </source>
</evidence>
<dbReference type="Gene3D" id="3.30.460.10">
    <property type="entry name" value="Beta Polymerase, domain 2"/>
    <property type="match status" value="1"/>
</dbReference>
<dbReference type="Pfam" id="PF12840">
    <property type="entry name" value="HTH_20"/>
    <property type="match status" value="1"/>
</dbReference>
<accession>A0ABV7Y8A9</accession>
<proteinExistence type="predicted"/>
<dbReference type="InterPro" id="IPR043519">
    <property type="entry name" value="NT_sf"/>
</dbReference>
<dbReference type="CDD" id="cd00090">
    <property type="entry name" value="HTH_ARSR"/>
    <property type="match status" value="1"/>
</dbReference>
<dbReference type="InterPro" id="IPR001845">
    <property type="entry name" value="HTH_ArsR_DNA-bd_dom"/>
</dbReference>